<evidence type="ECO:0000256" key="1">
    <source>
        <dbReference type="SAM" id="Coils"/>
    </source>
</evidence>
<dbReference type="AlphaFoldDB" id="A0A9W9DD94"/>
<keyword evidence="1" id="KW-0175">Coiled coil</keyword>
<protein>
    <recommendedName>
        <fullName evidence="2">DUF7708 domain-containing protein</fullName>
    </recommendedName>
</protein>
<evidence type="ECO:0000259" key="2">
    <source>
        <dbReference type="Pfam" id="PF24809"/>
    </source>
</evidence>
<gene>
    <name evidence="3" type="ORF">C8J55DRAFT_552991</name>
</gene>
<evidence type="ECO:0000313" key="3">
    <source>
        <dbReference type="EMBL" id="KAJ4464543.1"/>
    </source>
</evidence>
<sequence>MSDSKELSMSPHISIDDSIVKKYALTKEEWTKLLESETNQKVFHEWLQTQKLDSLETAALACRTFRDVAEFWSDRSTGAESQFKLQHRTGWKLWTKKYQEFSEGALSFMQDLKPLFDIVTGMGIPYVGLAIGTVTMLFTFSGKKNTIEEELSSAIEGIRDRLPGLKMYQAIYTENNELELDVQKKILFAYLAFIELSMEITRYFTQPGYRRWSTAFFNSSKFKDMTIDVYKSLSDIRLRCEELVGLRIDILVHGMESLKSRNEELHAKIEELQQDRNTAHLLEVQNALGLGSWTPVIHRKMLAEYRTRLFYEHDEEVIYQQMTQKEIEQLQCTIPFADWAKPNFSSVLILRGINNENLSQGKIHNWLSPLPLHLISQFHKDGANPQYHASHIFDPADPASRSLFKALPVILLQLLWPHRANLGSNVDGQYETLMAALHDYIACPLSRSDEKAQALGNLAAHVIGFYKGQRCPVYIVLDRVDQCSEHYELMSILVNKIIKGAPCPVKVLLVAGSMNWPTQSFFRFDLPVHIQEIVMKQKFLDDNDY</sequence>
<evidence type="ECO:0000313" key="4">
    <source>
        <dbReference type="Proteomes" id="UP001150238"/>
    </source>
</evidence>
<reference evidence="3" key="2">
    <citation type="journal article" date="2023" name="Proc. Natl. Acad. Sci. U.S.A.">
        <title>A global phylogenomic analysis of the shiitake genus Lentinula.</title>
        <authorList>
            <person name="Sierra-Patev S."/>
            <person name="Min B."/>
            <person name="Naranjo-Ortiz M."/>
            <person name="Looney B."/>
            <person name="Konkel Z."/>
            <person name="Slot J.C."/>
            <person name="Sakamoto Y."/>
            <person name="Steenwyk J.L."/>
            <person name="Rokas A."/>
            <person name="Carro J."/>
            <person name="Camarero S."/>
            <person name="Ferreira P."/>
            <person name="Molpeceres G."/>
            <person name="Ruiz-Duenas F.J."/>
            <person name="Serrano A."/>
            <person name="Henrissat B."/>
            <person name="Drula E."/>
            <person name="Hughes K.W."/>
            <person name="Mata J.L."/>
            <person name="Ishikawa N.K."/>
            <person name="Vargas-Isla R."/>
            <person name="Ushijima S."/>
            <person name="Smith C.A."/>
            <person name="Donoghue J."/>
            <person name="Ahrendt S."/>
            <person name="Andreopoulos W."/>
            <person name="He G."/>
            <person name="LaButti K."/>
            <person name="Lipzen A."/>
            <person name="Ng V."/>
            <person name="Riley R."/>
            <person name="Sandor L."/>
            <person name="Barry K."/>
            <person name="Martinez A.T."/>
            <person name="Xiao Y."/>
            <person name="Gibbons J.G."/>
            <person name="Terashima K."/>
            <person name="Grigoriev I.V."/>
            <person name="Hibbett D."/>
        </authorList>
    </citation>
    <scope>NUCLEOTIDE SEQUENCE</scope>
    <source>
        <strain evidence="3">Sp2 HRB7682 ss15</strain>
    </source>
</reference>
<feature type="domain" description="DUF7708" evidence="2">
    <location>
        <begin position="113"/>
        <end position="236"/>
    </location>
</feature>
<dbReference type="InterPro" id="IPR056125">
    <property type="entry name" value="DUF7708"/>
</dbReference>
<feature type="coiled-coil region" evidence="1">
    <location>
        <begin position="255"/>
        <end position="282"/>
    </location>
</feature>
<dbReference type="Proteomes" id="UP001150238">
    <property type="component" value="Unassembled WGS sequence"/>
</dbReference>
<name>A0A9W9DD94_9AGAR</name>
<reference evidence="3" key="1">
    <citation type="submission" date="2022-08" db="EMBL/GenBank/DDBJ databases">
        <authorList>
            <consortium name="DOE Joint Genome Institute"/>
            <person name="Min B."/>
            <person name="Riley R."/>
            <person name="Sierra-Patev S."/>
            <person name="Naranjo-Ortiz M."/>
            <person name="Looney B."/>
            <person name="Konkel Z."/>
            <person name="Slot J.C."/>
            <person name="Sakamoto Y."/>
            <person name="Steenwyk J.L."/>
            <person name="Rokas A."/>
            <person name="Carro J."/>
            <person name="Camarero S."/>
            <person name="Ferreira P."/>
            <person name="Molpeceres G."/>
            <person name="Ruiz-Duenas F.J."/>
            <person name="Serrano A."/>
            <person name="Henrissat B."/>
            <person name="Drula E."/>
            <person name="Hughes K.W."/>
            <person name="Mata J.L."/>
            <person name="Ishikawa N.K."/>
            <person name="Vargas-Isla R."/>
            <person name="Ushijima S."/>
            <person name="Smith C.A."/>
            <person name="Ahrendt S."/>
            <person name="Andreopoulos W."/>
            <person name="He G."/>
            <person name="Labutti K."/>
            <person name="Lipzen A."/>
            <person name="Ng V."/>
            <person name="Sandor L."/>
            <person name="Barry K."/>
            <person name="Martinez A.T."/>
            <person name="Xiao Y."/>
            <person name="Gibbons J.G."/>
            <person name="Terashima K."/>
            <person name="Hibbett D.S."/>
            <person name="Grigoriev I.V."/>
        </authorList>
    </citation>
    <scope>NUCLEOTIDE SEQUENCE</scope>
    <source>
        <strain evidence="3">Sp2 HRB7682 ss15</strain>
    </source>
</reference>
<organism evidence="3 4">
    <name type="scientific">Lentinula lateritia</name>
    <dbReference type="NCBI Taxonomy" id="40482"/>
    <lineage>
        <taxon>Eukaryota</taxon>
        <taxon>Fungi</taxon>
        <taxon>Dikarya</taxon>
        <taxon>Basidiomycota</taxon>
        <taxon>Agaricomycotina</taxon>
        <taxon>Agaricomycetes</taxon>
        <taxon>Agaricomycetidae</taxon>
        <taxon>Agaricales</taxon>
        <taxon>Marasmiineae</taxon>
        <taxon>Omphalotaceae</taxon>
        <taxon>Lentinula</taxon>
    </lineage>
</organism>
<dbReference type="EMBL" id="JANVFS010000058">
    <property type="protein sequence ID" value="KAJ4464543.1"/>
    <property type="molecule type" value="Genomic_DNA"/>
</dbReference>
<dbReference type="Pfam" id="PF24809">
    <property type="entry name" value="DUF7708"/>
    <property type="match status" value="1"/>
</dbReference>
<comment type="caution">
    <text evidence="3">The sequence shown here is derived from an EMBL/GenBank/DDBJ whole genome shotgun (WGS) entry which is preliminary data.</text>
</comment>
<proteinExistence type="predicted"/>
<accession>A0A9W9DD94</accession>